<name>A0A0A9A8E5_ARUDO</name>
<protein>
    <submittedName>
        <fullName evidence="1">Uncharacterized protein</fullName>
    </submittedName>
</protein>
<accession>A0A0A9A8E5</accession>
<proteinExistence type="predicted"/>
<dbReference type="EMBL" id="GBRH01254573">
    <property type="protein sequence ID" value="JAD43322.1"/>
    <property type="molecule type" value="Transcribed_RNA"/>
</dbReference>
<dbReference type="AlphaFoldDB" id="A0A0A9A8E5"/>
<reference evidence="1" key="2">
    <citation type="journal article" date="2015" name="Data Brief">
        <title>Shoot transcriptome of the giant reed, Arundo donax.</title>
        <authorList>
            <person name="Barrero R.A."/>
            <person name="Guerrero F.D."/>
            <person name="Moolhuijzen P."/>
            <person name="Goolsby J.A."/>
            <person name="Tidwell J."/>
            <person name="Bellgard S.E."/>
            <person name="Bellgard M.I."/>
        </authorList>
    </citation>
    <scope>NUCLEOTIDE SEQUENCE</scope>
    <source>
        <tissue evidence="1">Shoot tissue taken approximately 20 cm above the soil surface</tissue>
    </source>
</reference>
<reference evidence="1" key="1">
    <citation type="submission" date="2014-09" db="EMBL/GenBank/DDBJ databases">
        <authorList>
            <person name="Magalhaes I.L.F."/>
            <person name="Oliveira U."/>
            <person name="Santos F.R."/>
            <person name="Vidigal T.H.D.A."/>
            <person name="Brescovit A.D."/>
            <person name="Santos A.J."/>
        </authorList>
    </citation>
    <scope>NUCLEOTIDE SEQUENCE</scope>
    <source>
        <tissue evidence="1">Shoot tissue taken approximately 20 cm above the soil surface</tissue>
    </source>
</reference>
<evidence type="ECO:0000313" key="1">
    <source>
        <dbReference type="EMBL" id="JAD43322.1"/>
    </source>
</evidence>
<sequence length="17" mass="2049">MIWPYCVNSLRGLLREV</sequence>
<organism evidence="1">
    <name type="scientific">Arundo donax</name>
    <name type="common">Giant reed</name>
    <name type="synonym">Donax arundinaceus</name>
    <dbReference type="NCBI Taxonomy" id="35708"/>
    <lineage>
        <taxon>Eukaryota</taxon>
        <taxon>Viridiplantae</taxon>
        <taxon>Streptophyta</taxon>
        <taxon>Embryophyta</taxon>
        <taxon>Tracheophyta</taxon>
        <taxon>Spermatophyta</taxon>
        <taxon>Magnoliopsida</taxon>
        <taxon>Liliopsida</taxon>
        <taxon>Poales</taxon>
        <taxon>Poaceae</taxon>
        <taxon>PACMAD clade</taxon>
        <taxon>Arundinoideae</taxon>
        <taxon>Arundineae</taxon>
        <taxon>Arundo</taxon>
    </lineage>
</organism>